<keyword evidence="1" id="KW-0472">Membrane</keyword>
<keyword evidence="3" id="KW-1185">Reference proteome</keyword>
<sequence>MARMFRDRGSFKSSELIALFLLSFFGSSLMFLFLAMFKRLLDLIFGPTTSL</sequence>
<dbReference type="EMBL" id="CP002353">
    <property type="protein sequence ID" value="ADV62598.1"/>
    <property type="molecule type" value="Genomic_DNA"/>
</dbReference>
<dbReference type="AlphaFoldDB" id="E8R379"/>
<gene>
    <name evidence="2" type="ordered locus">Isop_2018</name>
</gene>
<dbReference type="Proteomes" id="UP000008631">
    <property type="component" value="Chromosome"/>
</dbReference>
<dbReference type="KEGG" id="ipa:Isop_2018"/>
<dbReference type="RefSeq" id="WP_013564886.1">
    <property type="nucleotide sequence ID" value="NC_014962.1"/>
</dbReference>
<dbReference type="HOGENOM" id="CLU_3099711_0_0_0"/>
<reference key="1">
    <citation type="submission" date="2010-11" db="EMBL/GenBank/DDBJ databases">
        <title>The complete sequence of chromosome of Isophaera pallida ATCC 43644.</title>
        <authorList>
            <consortium name="US DOE Joint Genome Institute (JGI-PGF)"/>
            <person name="Lucas S."/>
            <person name="Copeland A."/>
            <person name="Lapidus A."/>
            <person name="Bruce D."/>
            <person name="Goodwin L."/>
            <person name="Pitluck S."/>
            <person name="Kyrpides N."/>
            <person name="Mavromatis K."/>
            <person name="Pagani I."/>
            <person name="Ivanova N."/>
            <person name="Saunders E."/>
            <person name="Brettin T."/>
            <person name="Detter J.C."/>
            <person name="Han C."/>
            <person name="Tapia R."/>
            <person name="Land M."/>
            <person name="Hauser L."/>
            <person name="Markowitz V."/>
            <person name="Cheng J.-F."/>
            <person name="Hugenholtz P."/>
            <person name="Woyke T."/>
            <person name="Wu D."/>
            <person name="Eisen J.A."/>
        </authorList>
    </citation>
    <scope>NUCLEOTIDE SEQUENCE</scope>
    <source>
        <strain>ATCC 43644</strain>
    </source>
</reference>
<accession>E8R379</accession>
<keyword evidence="1" id="KW-1133">Transmembrane helix</keyword>
<dbReference type="InParanoid" id="E8R379"/>
<protein>
    <submittedName>
        <fullName evidence="2">Uncharacterized protein</fullName>
    </submittedName>
</protein>
<proteinExistence type="predicted"/>
<keyword evidence="1" id="KW-0812">Transmembrane</keyword>
<evidence type="ECO:0000313" key="3">
    <source>
        <dbReference type="Proteomes" id="UP000008631"/>
    </source>
</evidence>
<dbReference type="STRING" id="575540.Isop_2018"/>
<organism evidence="2 3">
    <name type="scientific">Isosphaera pallida (strain ATCC 43644 / DSM 9630 / IS1B)</name>
    <dbReference type="NCBI Taxonomy" id="575540"/>
    <lineage>
        <taxon>Bacteria</taxon>
        <taxon>Pseudomonadati</taxon>
        <taxon>Planctomycetota</taxon>
        <taxon>Planctomycetia</taxon>
        <taxon>Isosphaerales</taxon>
        <taxon>Isosphaeraceae</taxon>
        <taxon>Isosphaera</taxon>
    </lineage>
</organism>
<feature type="transmembrane region" description="Helical" evidence="1">
    <location>
        <begin position="16"/>
        <end position="37"/>
    </location>
</feature>
<reference evidence="2 3" key="2">
    <citation type="journal article" date="2011" name="Stand. Genomic Sci.">
        <title>Complete genome sequence of Isosphaera pallida type strain (IS1B).</title>
        <authorList>
            <consortium name="US DOE Joint Genome Institute (JGI-PGF)"/>
            <person name="Goker M."/>
            <person name="Cleland D."/>
            <person name="Saunders E."/>
            <person name="Lapidus A."/>
            <person name="Nolan M."/>
            <person name="Lucas S."/>
            <person name="Hammon N."/>
            <person name="Deshpande S."/>
            <person name="Cheng J.F."/>
            <person name="Tapia R."/>
            <person name="Han C."/>
            <person name="Goodwin L."/>
            <person name="Pitluck S."/>
            <person name="Liolios K."/>
            <person name="Pagani I."/>
            <person name="Ivanova N."/>
            <person name="Mavromatis K."/>
            <person name="Pati A."/>
            <person name="Chen A."/>
            <person name="Palaniappan K."/>
            <person name="Land M."/>
            <person name="Hauser L."/>
            <person name="Chang Y.J."/>
            <person name="Jeffries C.D."/>
            <person name="Detter J.C."/>
            <person name="Beck B."/>
            <person name="Woyke T."/>
            <person name="Bristow J."/>
            <person name="Eisen J.A."/>
            <person name="Markowitz V."/>
            <person name="Hugenholtz P."/>
            <person name="Kyrpides N.C."/>
            <person name="Klenk H.P."/>
        </authorList>
    </citation>
    <scope>NUCLEOTIDE SEQUENCE [LARGE SCALE GENOMIC DNA]</scope>
    <source>
        <strain evidence="3">ATCC 43644 / DSM 9630 / IS1B</strain>
    </source>
</reference>
<evidence type="ECO:0000256" key="1">
    <source>
        <dbReference type="SAM" id="Phobius"/>
    </source>
</evidence>
<name>E8R379_ISOPI</name>
<evidence type="ECO:0000313" key="2">
    <source>
        <dbReference type="EMBL" id="ADV62598.1"/>
    </source>
</evidence>